<dbReference type="InterPro" id="IPR027417">
    <property type="entry name" value="P-loop_NTPase"/>
</dbReference>
<name>A0A3D8PHT3_9BACI</name>
<protein>
    <recommendedName>
        <fullName evidence="3">Nucleotide kinase</fullName>
    </recommendedName>
</protein>
<accession>A0A3D8PHT3</accession>
<dbReference type="OrthoDB" id="9781752at2"/>
<proteinExistence type="predicted"/>
<keyword evidence="2" id="KW-1185">Reference proteome</keyword>
<comment type="caution">
    <text evidence="1">The sequence shown here is derived from an EMBL/GenBank/DDBJ whole genome shotgun (WGS) entry which is preliminary data.</text>
</comment>
<evidence type="ECO:0000313" key="2">
    <source>
        <dbReference type="Proteomes" id="UP000256520"/>
    </source>
</evidence>
<organism evidence="1 2">
    <name type="scientific">Oceanobacillus chungangensis</name>
    <dbReference type="NCBI Taxonomy" id="1229152"/>
    <lineage>
        <taxon>Bacteria</taxon>
        <taxon>Bacillati</taxon>
        <taxon>Bacillota</taxon>
        <taxon>Bacilli</taxon>
        <taxon>Bacillales</taxon>
        <taxon>Bacillaceae</taxon>
        <taxon>Oceanobacillus</taxon>
    </lineage>
</organism>
<dbReference type="Proteomes" id="UP000256520">
    <property type="component" value="Unassembled WGS sequence"/>
</dbReference>
<dbReference type="SUPFAM" id="SSF52540">
    <property type="entry name" value="P-loop containing nucleoside triphosphate hydrolases"/>
    <property type="match status" value="1"/>
</dbReference>
<evidence type="ECO:0000313" key="1">
    <source>
        <dbReference type="EMBL" id="RDW15646.1"/>
    </source>
</evidence>
<dbReference type="Gene3D" id="3.40.50.300">
    <property type="entry name" value="P-loop containing nucleotide triphosphate hydrolases"/>
    <property type="match status" value="1"/>
</dbReference>
<dbReference type="CDD" id="cd00882">
    <property type="entry name" value="Ras_like_GTPase"/>
    <property type="match status" value="1"/>
</dbReference>
<dbReference type="RefSeq" id="WP_115751208.1">
    <property type="nucleotide sequence ID" value="NZ_PIOD01000025.1"/>
</dbReference>
<reference evidence="2" key="1">
    <citation type="submission" date="2017-11" db="EMBL/GenBank/DDBJ databases">
        <authorList>
            <person name="Zhu W."/>
        </authorList>
    </citation>
    <scope>NUCLEOTIDE SEQUENCE [LARGE SCALE GENOMIC DNA]</scope>
    <source>
        <strain evidence="2">CAU 1051</strain>
    </source>
</reference>
<sequence>MSKKLYYYVSGNTAAGTKNYLLSNIEHLKQVIILKHESNTVKTAVLWKLIDTYGTENNLEILKSPLGARYLDGIIIRGKSIAFIIEEVATPELENSVTIELHVATPTNTSIDQAKEKFYTLTNAAHNHFKTGLNIHDDLEEIYIKEMNFKRADQLAEELIDTLLQDRPTQNRQANMFHRMFGTNTADGVVNEVPHLTSELKKVYYIKGRAGTGKSTLMKKIAKACQQKGFDVEVYHCSFDPNSLDMVLVRELEFCIFDSTDPHEFFPSREGETILDLYEETVTPGTDEKYAAQIQEVNQLYKSYMKKGIEDLKEAGKYLEEIENQFTFTNTDIIQIMDRIHGEIIK</sequence>
<gene>
    <name evidence="1" type="ORF">CWR45_17895</name>
</gene>
<dbReference type="EMBL" id="PIOD01000025">
    <property type="protein sequence ID" value="RDW15646.1"/>
    <property type="molecule type" value="Genomic_DNA"/>
</dbReference>
<evidence type="ECO:0008006" key="3">
    <source>
        <dbReference type="Google" id="ProtNLM"/>
    </source>
</evidence>
<dbReference type="AlphaFoldDB" id="A0A3D8PHT3"/>